<reference evidence="1" key="1">
    <citation type="submission" date="2014-05" db="EMBL/GenBank/DDBJ databases">
        <title>The transcriptome of the halophilic microalga Tetraselmis sp. GSL018 isolated from the Great Salt Lake, Utah.</title>
        <authorList>
            <person name="Jinkerson R.E."/>
            <person name="D'Adamo S."/>
            <person name="Posewitz M.C."/>
        </authorList>
    </citation>
    <scope>NUCLEOTIDE SEQUENCE</scope>
    <source>
        <strain evidence="1">GSL018</strain>
    </source>
</reference>
<dbReference type="PANTHER" id="PTHR34123:SF1">
    <property type="entry name" value="OS04G0578200 PROTEIN"/>
    <property type="match status" value="1"/>
</dbReference>
<name>A0A061RMC2_9CHLO</name>
<dbReference type="SUPFAM" id="SSF54427">
    <property type="entry name" value="NTF2-like"/>
    <property type="match status" value="1"/>
</dbReference>
<dbReference type="InterPro" id="IPR032710">
    <property type="entry name" value="NTF2-like_dom_sf"/>
</dbReference>
<gene>
    <name evidence="1" type="ORF">TSPGSL018_871</name>
</gene>
<dbReference type="EMBL" id="GBEZ01014131">
    <property type="protein sequence ID" value="JAC71919.1"/>
    <property type="molecule type" value="Transcribed_RNA"/>
</dbReference>
<dbReference type="InterPro" id="IPR018790">
    <property type="entry name" value="DUF2358"/>
</dbReference>
<organism evidence="1">
    <name type="scientific">Tetraselmis sp. GSL018</name>
    <dbReference type="NCBI Taxonomy" id="582737"/>
    <lineage>
        <taxon>Eukaryota</taxon>
        <taxon>Viridiplantae</taxon>
        <taxon>Chlorophyta</taxon>
        <taxon>core chlorophytes</taxon>
        <taxon>Chlorodendrophyceae</taxon>
        <taxon>Chlorodendrales</taxon>
        <taxon>Chlorodendraceae</taxon>
        <taxon>Tetraselmis</taxon>
    </lineage>
</organism>
<accession>A0A061RMC2</accession>
<sequence length="223" mass="25702">MSLSRWNSSSLSPLNRRTRVVRRPGQRCLRPESLSSSHNSTNFVVKSIVSGLTKAINWTSGSPPERVDYSTEEDTRAPVSPQQLLWGVEKDFTENGYLWSGAIDTNLYCRDCTFTDPTLSFKGLETFERNLRNLQPWIDRLVRNEVCELIDIQLLEDSNEVRARWRMKGDIQLPWGPQINLTGRTRFCYNPDKGGRVEEYFEEWDISGAEALLQLLRPARTSE</sequence>
<evidence type="ECO:0000313" key="1">
    <source>
        <dbReference type="EMBL" id="JAC71919.1"/>
    </source>
</evidence>
<protein>
    <submittedName>
        <fullName evidence="1">Uncharacterized protein</fullName>
    </submittedName>
</protein>
<dbReference type="AlphaFoldDB" id="A0A061RMC2"/>
<dbReference type="PANTHER" id="PTHR34123">
    <property type="entry name" value="OS04G0578200 PROTEIN"/>
    <property type="match status" value="1"/>
</dbReference>
<dbReference type="Pfam" id="PF10184">
    <property type="entry name" value="DUF2358"/>
    <property type="match status" value="1"/>
</dbReference>
<proteinExistence type="predicted"/>